<dbReference type="Proteomes" id="UP001283341">
    <property type="component" value="Unassembled WGS sequence"/>
</dbReference>
<protein>
    <recommendedName>
        <fullName evidence="3">Molybdate-anion transporter</fullName>
    </recommendedName>
    <alternativeName>
        <fullName evidence="10">Major facilitator superfamily domain-containing protein 5</fullName>
    </alternativeName>
    <alternativeName>
        <fullName evidence="11">Molybdate transporter 2 homolog</fullName>
    </alternativeName>
</protein>
<dbReference type="EMBL" id="JAUEDM010000005">
    <property type="protein sequence ID" value="KAK3316247.1"/>
    <property type="molecule type" value="Genomic_DNA"/>
</dbReference>
<evidence type="ECO:0000256" key="1">
    <source>
        <dbReference type="ARBA" id="ARBA00003019"/>
    </source>
</evidence>
<dbReference type="AlphaFoldDB" id="A0AAE0M222"/>
<evidence type="ECO:0000256" key="7">
    <source>
        <dbReference type="ARBA" id="ARBA00022989"/>
    </source>
</evidence>
<evidence type="ECO:0000256" key="11">
    <source>
        <dbReference type="ARBA" id="ARBA00032555"/>
    </source>
</evidence>
<comment type="caution">
    <text evidence="13">The sequence shown here is derived from an EMBL/GenBank/DDBJ whole genome shotgun (WGS) entry which is preliminary data.</text>
</comment>
<keyword evidence="4" id="KW-0813">Transport</keyword>
<dbReference type="InterPro" id="IPR036259">
    <property type="entry name" value="MFS_trans_sf"/>
</dbReference>
<feature type="transmembrane region" description="Helical" evidence="12">
    <location>
        <begin position="191"/>
        <end position="211"/>
    </location>
</feature>
<sequence length="449" mass="48129">MVDIYTLNLGGLLALCGALFVAQSRSNASKKDNTKTKKKPQVKNESSKSQLPFLLIYALVMGADWLQGPFLYSLYHDEYHLSHTLISTLFTTGFCSGAVSGAFIGSLADKHGRKAACLFFCVAYSLSCLFTILPPPGSSPVLLFTARALGGLSTSLLFSVFESWMVADFYARGLDKNGRSLSSTFGTMSTLNSLVAIGSGVGSEWLVAAAGTRKAPFVASTVLLGVAFVGIWLSWDEYYGESNTTNTSSNKKTNQEQTKDKSTLVKILTNPKIFSLGLASTIFEGSMYLFVFFWTPALRSTQQSPETDLPYGVIFASFMASCLASSLAFNTVLSNAVTQSTLLLLILGTSAFCFFLSATPASEQAAFWVFCLFEAAVGVYWPCMGTLKGNLIDDGIRAQVYGMLRVPLNVFVVVSLLVTGEGAAAYGRVFMACGMMLAGASGVLWVVGL</sequence>
<comment type="function">
    <text evidence="1">Mediates high-affinity intracellular uptake of the rare oligo-element molybdenum.</text>
</comment>
<dbReference type="PANTHER" id="PTHR23516:SF1">
    <property type="entry name" value="MOLYBDATE-ANION TRANSPORTER"/>
    <property type="match status" value="1"/>
</dbReference>
<reference evidence="13" key="1">
    <citation type="journal article" date="2023" name="Mol. Phylogenet. Evol.">
        <title>Genome-scale phylogeny and comparative genomics of the fungal order Sordariales.</title>
        <authorList>
            <person name="Hensen N."/>
            <person name="Bonometti L."/>
            <person name="Westerberg I."/>
            <person name="Brannstrom I.O."/>
            <person name="Guillou S."/>
            <person name="Cros-Aarteil S."/>
            <person name="Calhoun S."/>
            <person name="Haridas S."/>
            <person name="Kuo A."/>
            <person name="Mondo S."/>
            <person name="Pangilinan J."/>
            <person name="Riley R."/>
            <person name="LaButti K."/>
            <person name="Andreopoulos B."/>
            <person name="Lipzen A."/>
            <person name="Chen C."/>
            <person name="Yan M."/>
            <person name="Daum C."/>
            <person name="Ng V."/>
            <person name="Clum A."/>
            <person name="Steindorff A."/>
            <person name="Ohm R.A."/>
            <person name="Martin F."/>
            <person name="Silar P."/>
            <person name="Natvig D.O."/>
            <person name="Lalanne C."/>
            <person name="Gautier V."/>
            <person name="Ament-Velasquez S.L."/>
            <person name="Kruys A."/>
            <person name="Hutchinson M.I."/>
            <person name="Powell A.J."/>
            <person name="Barry K."/>
            <person name="Miller A.N."/>
            <person name="Grigoriev I.V."/>
            <person name="Debuchy R."/>
            <person name="Gladieux P."/>
            <person name="Hiltunen Thoren M."/>
            <person name="Johannesson H."/>
        </authorList>
    </citation>
    <scope>NUCLEOTIDE SEQUENCE</scope>
    <source>
        <strain evidence="13">CBS 118394</strain>
    </source>
</reference>
<feature type="transmembrane region" description="Helical" evidence="12">
    <location>
        <begin position="425"/>
        <end position="447"/>
    </location>
</feature>
<keyword evidence="9 12" id="KW-0472">Membrane</keyword>
<evidence type="ECO:0000256" key="4">
    <source>
        <dbReference type="ARBA" id="ARBA00022448"/>
    </source>
</evidence>
<feature type="transmembrane region" description="Helical" evidence="12">
    <location>
        <begin position="309"/>
        <end position="329"/>
    </location>
</feature>
<evidence type="ECO:0000256" key="3">
    <source>
        <dbReference type="ARBA" id="ARBA00021242"/>
    </source>
</evidence>
<evidence type="ECO:0000256" key="5">
    <source>
        <dbReference type="ARBA" id="ARBA00022475"/>
    </source>
</evidence>
<feature type="transmembrane region" description="Helical" evidence="12">
    <location>
        <begin position="217"/>
        <end position="235"/>
    </location>
</feature>
<reference evidence="13" key="2">
    <citation type="submission" date="2023-06" db="EMBL/GenBank/DDBJ databases">
        <authorList>
            <consortium name="Lawrence Berkeley National Laboratory"/>
            <person name="Haridas S."/>
            <person name="Hensen N."/>
            <person name="Bonometti L."/>
            <person name="Westerberg I."/>
            <person name="Brannstrom I.O."/>
            <person name="Guillou S."/>
            <person name="Cros-Aarteil S."/>
            <person name="Calhoun S."/>
            <person name="Kuo A."/>
            <person name="Mondo S."/>
            <person name="Pangilinan J."/>
            <person name="Riley R."/>
            <person name="Labutti K."/>
            <person name="Andreopoulos B."/>
            <person name="Lipzen A."/>
            <person name="Chen C."/>
            <person name="Yanf M."/>
            <person name="Daum C."/>
            <person name="Ng V."/>
            <person name="Clum A."/>
            <person name="Steindorff A."/>
            <person name="Ohm R."/>
            <person name="Martin F."/>
            <person name="Silar P."/>
            <person name="Natvig D."/>
            <person name="Lalanne C."/>
            <person name="Gautier V."/>
            <person name="Ament-Velasquez S.L."/>
            <person name="Kruys A."/>
            <person name="Hutchinson M.I."/>
            <person name="Powell A.J."/>
            <person name="Barry K."/>
            <person name="Miller A.N."/>
            <person name="Grigoriev I.V."/>
            <person name="Debuchy R."/>
            <person name="Gladieux P."/>
            <person name="Thoren M.H."/>
            <person name="Johannesson H."/>
        </authorList>
    </citation>
    <scope>NUCLEOTIDE SEQUENCE</scope>
    <source>
        <strain evidence="13">CBS 118394</strain>
    </source>
</reference>
<keyword evidence="6 12" id="KW-0812">Transmembrane</keyword>
<dbReference type="GO" id="GO:0005886">
    <property type="term" value="C:plasma membrane"/>
    <property type="evidence" value="ECO:0007669"/>
    <property type="project" value="UniProtKB-SubCell"/>
</dbReference>
<feature type="transmembrane region" description="Helical" evidence="12">
    <location>
        <begin position="341"/>
        <end position="359"/>
    </location>
</feature>
<keyword evidence="8" id="KW-0406">Ion transport</keyword>
<dbReference type="Pfam" id="PF05631">
    <property type="entry name" value="MFS_5"/>
    <property type="match status" value="1"/>
</dbReference>
<dbReference type="Gene3D" id="1.20.1250.20">
    <property type="entry name" value="MFS general substrate transporter like domains"/>
    <property type="match status" value="1"/>
</dbReference>
<dbReference type="GO" id="GO:0015098">
    <property type="term" value="F:molybdate ion transmembrane transporter activity"/>
    <property type="evidence" value="ECO:0007669"/>
    <property type="project" value="InterPro"/>
</dbReference>
<dbReference type="PANTHER" id="PTHR23516">
    <property type="entry name" value="SAM (S-ADENOSYL METHIONINE) TRANSPORTER"/>
    <property type="match status" value="1"/>
</dbReference>
<dbReference type="GO" id="GO:0006811">
    <property type="term" value="P:monoatomic ion transport"/>
    <property type="evidence" value="ECO:0007669"/>
    <property type="project" value="UniProtKB-KW"/>
</dbReference>
<keyword evidence="5" id="KW-1003">Cell membrane</keyword>
<evidence type="ECO:0000256" key="10">
    <source>
        <dbReference type="ARBA" id="ARBA00030646"/>
    </source>
</evidence>
<evidence type="ECO:0000256" key="12">
    <source>
        <dbReference type="SAM" id="Phobius"/>
    </source>
</evidence>
<proteinExistence type="predicted"/>
<feature type="transmembrane region" description="Helical" evidence="12">
    <location>
        <begin position="399"/>
        <end position="419"/>
    </location>
</feature>
<comment type="subcellular location">
    <subcellularLocation>
        <location evidence="2">Cell membrane</location>
        <topology evidence="2">Multi-pass membrane protein</topology>
    </subcellularLocation>
</comment>
<feature type="transmembrane region" description="Helical" evidence="12">
    <location>
        <begin position="148"/>
        <end position="170"/>
    </location>
</feature>
<feature type="transmembrane region" description="Helical" evidence="12">
    <location>
        <begin position="273"/>
        <end position="297"/>
    </location>
</feature>
<evidence type="ECO:0000256" key="9">
    <source>
        <dbReference type="ARBA" id="ARBA00023136"/>
    </source>
</evidence>
<organism evidence="13 14">
    <name type="scientific">Apodospora peruviana</name>
    <dbReference type="NCBI Taxonomy" id="516989"/>
    <lineage>
        <taxon>Eukaryota</taxon>
        <taxon>Fungi</taxon>
        <taxon>Dikarya</taxon>
        <taxon>Ascomycota</taxon>
        <taxon>Pezizomycotina</taxon>
        <taxon>Sordariomycetes</taxon>
        <taxon>Sordariomycetidae</taxon>
        <taxon>Sordariales</taxon>
        <taxon>Lasiosphaeriaceae</taxon>
        <taxon>Apodospora</taxon>
    </lineage>
</organism>
<feature type="transmembrane region" description="Helical" evidence="12">
    <location>
        <begin position="365"/>
        <end position="387"/>
    </location>
</feature>
<evidence type="ECO:0000313" key="13">
    <source>
        <dbReference type="EMBL" id="KAK3316247.1"/>
    </source>
</evidence>
<evidence type="ECO:0000313" key="14">
    <source>
        <dbReference type="Proteomes" id="UP001283341"/>
    </source>
</evidence>
<dbReference type="SUPFAM" id="SSF103473">
    <property type="entry name" value="MFS general substrate transporter"/>
    <property type="match status" value="1"/>
</dbReference>
<name>A0AAE0M222_9PEZI</name>
<keyword evidence="7 12" id="KW-1133">Transmembrane helix</keyword>
<evidence type="ECO:0000256" key="8">
    <source>
        <dbReference type="ARBA" id="ARBA00023065"/>
    </source>
</evidence>
<evidence type="ECO:0000256" key="6">
    <source>
        <dbReference type="ARBA" id="ARBA00022692"/>
    </source>
</evidence>
<dbReference type="InterPro" id="IPR008509">
    <property type="entry name" value="MOT2/MFSD5"/>
</dbReference>
<gene>
    <name evidence="13" type="ORF">B0H66DRAFT_560796</name>
</gene>
<evidence type="ECO:0000256" key="2">
    <source>
        <dbReference type="ARBA" id="ARBA00004651"/>
    </source>
</evidence>
<feature type="transmembrane region" description="Helical" evidence="12">
    <location>
        <begin position="86"/>
        <end position="108"/>
    </location>
</feature>
<accession>A0AAE0M222</accession>
<feature type="transmembrane region" description="Helical" evidence="12">
    <location>
        <begin position="6"/>
        <end position="28"/>
    </location>
</feature>
<feature type="transmembrane region" description="Helical" evidence="12">
    <location>
        <begin position="115"/>
        <end position="133"/>
    </location>
</feature>
<feature type="transmembrane region" description="Helical" evidence="12">
    <location>
        <begin position="49"/>
        <end position="66"/>
    </location>
</feature>
<keyword evidence="14" id="KW-1185">Reference proteome</keyword>